<dbReference type="KEGG" id="crw:CROST_013850"/>
<reference evidence="3 4" key="1">
    <citation type="submission" date="2022-04" db="EMBL/GenBank/DDBJ databases">
        <title>Genome sequence of C. roseum typestrain.</title>
        <authorList>
            <person name="Poehlein A."/>
            <person name="Schoch T."/>
            <person name="Duerre P."/>
            <person name="Daniel R."/>
        </authorList>
    </citation>
    <scope>NUCLEOTIDE SEQUENCE [LARGE SCALE GENOMIC DNA]</scope>
    <source>
        <strain evidence="3 4">DSM 7320</strain>
    </source>
</reference>
<dbReference type="InterPro" id="IPR000468">
    <property type="entry name" value="Barstar"/>
</dbReference>
<evidence type="ECO:0000313" key="4">
    <source>
        <dbReference type="Proteomes" id="UP000190951"/>
    </source>
</evidence>
<dbReference type="Gene3D" id="3.30.370.10">
    <property type="entry name" value="Barstar-like"/>
    <property type="match status" value="1"/>
</dbReference>
<feature type="domain" description="Barstar (barnase inhibitor)" evidence="2">
    <location>
        <begin position="1"/>
        <end position="85"/>
    </location>
</feature>
<dbReference type="RefSeq" id="WP_077832490.1">
    <property type="nucleotide sequence ID" value="NZ_CP096983.1"/>
</dbReference>
<evidence type="ECO:0000313" key="3">
    <source>
        <dbReference type="EMBL" id="URZ10675.1"/>
    </source>
</evidence>
<sequence length="91" mass="10875">MKTVIIDGRDIKDKQTLHLILKRKLNFPEYYGKNLDALWDCLTVDTKMPLEIVWKNFKYSKEHLGEYADMTVELLSRVEEHFKGEFKVKIQ</sequence>
<dbReference type="EMBL" id="CP096983">
    <property type="protein sequence ID" value="URZ10675.1"/>
    <property type="molecule type" value="Genomic_DNA"/>
</dbReference>
<proteinExistence type="inferred from homology"/>
<evidence type="ECO:0000259" key="2">
    <source>
        <dbReference type="Pfam" id="PF01337"/>
    </source>
</evidence>
<organism evidence="3 4">
    <name type="scientific">Clostridium felsineum</name>
    <dbReference type="NCBI Taxonomy" id="36839"/>
    <lineage>
        <taxon>Bacteria</taxon>
        <taxon>Bacillati</taxon>
        <taxon>Bacillota</taxon>
        <taxon>Clostridia</taxon>
        <taxon>Eubacteriales</taxon>
        <taxon>Clostridiaceae</taxon>
        <taxon>Clostridium</taxon>
    </lineage>
</organism>
<protein>
    <recommendedName>
        <fullName evidence="2">Barstar (barnase inhibitor) domain-containing protein</fullName>
    </recommendedName>
</protein>
<comment type="similarity">
    <text evidence="1">Belongs to the barstar family.</text>
</comment>
<dbReference type="STRING" id="84029.CROST_02290"/>
<dbReference type="InterPro" id="IPR035905">
    <property type="entry name" value="Barstar-like_sf"/>
</dbReference>
<name>A0A1S8MFP3_9CLOT</name>
<keyword evidence="4" id="KW-1185">Reference proteome</keyword>
<evidence type="ECO:0000256" key="1">
    <source>
        <dbReference type="ARBA" id="ARBA00006845"/>
    </source>
</evidence>
<dbReference type="AlphaFoldDB" id="A0A1S8MFP3"/>
<dbReference type="SUPFAM" id="SSF52038">
    <property type="entry name" value="Barstar-related"/>
    <property type="match status" value="1"/>
</dbReference>
<accession>A0A1S8MFP3</accession>
<dbReference type="CDD" id="cd05142">
    <property type="entry name" value="Barstar"/>
    <property type="match status" value="1"/>
</dbReference>
<dbReference type="Pfam" id="PF01337">
    <property type="entry name" value="Barstar"/>
    <property type="match status" value="1"/>
</dbReference>
<dbReference type="Proteomes" id="UP000190951">
    <property type="component" value="Chromosome"/>
</dbReference>
<gene>
    <name evidence="3" type="ORF">CROST_013850</name>
</gene>